<reference evidence="3 4" key="1">
    <citation type="submission" date="2019-06" db="EMBL/GenBank/DDBJ databases">
        <title>Sequencing the genomes of 1000 actinobacteria strains.</title>
        <authorList>
            <person name="Klenk H.-P."/>
        </authorList>
    </citation>
    <scope>NUCLEOTIDE SEQUENCE [LARGE SCALE GENOMIC DNA]</scope>
    <source>
        <strain evidence="3 4">DSM 102131</strain>
    </source>
</reference>
<dbReference type="CDD" id="cd04186">
    <property type="entry name" value="GT_2_like_c"/>
    <property type="match status" value="1"/>
</dbReference>
<comment type="caution">
    <text evidence="3">The sequence shown here is derived from an EMBL/GenBank/DDBJ whole genome shotgun (WGS) entry which is preliminary data.</text>
</comment>
<dbReference type="InterPro" id="IPR001173">
    <property type="entry name" value="Glyco_trans_2-like"/>
</dbReference>
<dbReference type="OrthoDB" id="9771846at2"/>
<feature type="region of interest" description="Disordered" evidence="1">
    <location>
        <begin position="266"/>
        <end position="289"/>
    </location>
</feature>
<gene>
    <name evidence="3" type="ORF">FHX75_1542</name>
</gene>
<sequence length="289" mass="31894">MTGHRWSVVTVTYNSADTLRRCWHGETKPYEWIIVDNCSADDSATVAEELGARVIRLPENVGFARANNVALREVAGEYILFANPDLEIRPDGLDVLRRHLDAHGGLVAPQLLSSDGVPQANGRGFPYATAKLGNRKVWPLSRLHASYRMVAEPGEARYVAWVMGAAVAGRTADVSELGGWNERFFLYYEDHELGLRAWRHGLPVTLLGDVRWIHHWGRATNSFRWSKAHTLELRSARTFFGLFPEFLVGLPPAARRHRQAARLIGSPVPRPAANGADGPVPVPGPATGA</sequence>
<keyword evidence="4" id="KW-1185">Reference proteome</keyword>
<organism evidence="3 4">
    <name type="scientific">Micromonospora palomenae</name>
    <dbReference type="NCBI Taxonomy" id="1461247"/>
    <lineage>
        <taxon>Bacteria</taxon>
        <taxon>Bacillati</taxon>
        <taxon>Actinomycetota</taxon>
        <taxon>Actinomycetes</taxon>
        <taxon>Micromonosporales</taxon>
        <taxon>Micromonosporaceae</taxon>
        <taxon>Micromonospora</taxon>
    </lineage>
</organism>
<keyword evidence="3" id="KW-0808">Transferase</keyword>
<dbReference type="Pfam" id="PF00535">
    <property type="entry name" value="Glycos_transf_2"/>
    <property type="match status" value="1"/>
</dbReference>
<evidence type="ECO:0000313" key="3">
    <source>
        <dbReference type="EMBL" id="TWG10957.1"/>
    </source>
</evidence>
<dbReference type="SUPFAM" id="SSF53448">
    <property type="entry name" value="Nucleotide-diphospho-sugar transferases"/>
    <property type="match status" value="1"/>
</dbReference>
<dbReference type="AlphaFoldDB" id="A0A561VH75"/>
<feature type="compositionally biased region" description="Pro residues" evidence="1">
    <location>
        <begin position="280"/>
        <end position="289"/>
    </location>
</feature>
<accession>A0A561VH75</accession>
<evidence type="ECO:0000259" key="2">
    <source>
        <dbReference type="Pfam" id="PF00535"/>
    </source>
</evidence>
<evidence type="ECO:0000256" key="1">
    <source>
        <dbReference type="SAM" id="MobiDB-lite"/>
    </source>
</evidence>
<protein>
    <submittedName>
        <fullName evidence="3">GT2 family glycosyltransferase</fullName>
    </submittedName>
</protein>
<dbReference type="Gene3D" id="3.90.550.10">
    <property type="entry name" value="Spore Coat Polysaccharide Biosynthesis Protein SpsA, Chain A"/>
    <property type="match status" value="1"/>
</dbReference>
<evidence type="ECO:0000313" key="4">
    <source>
        <dbReference type="Proteomes" id="UP000319927"/>
    </source>
</evidence>
<feature type="domain" description="Glycosyltransferase 2-like" evidence="2">
    <location>
        <begin position="7"/>
        <end position="123"/>
    </location>
</feature>
<dbReference type="EMBL" id="VIXA01000005">
    <property type="protein sequence ID" value="TWG10957.1"/>
    <property type="molecule type" value="Genomic_DNA"/>
</dbReference>
<dbReference type="PANTHER" id="PTHR43179:SF7">
    <property type="entry name" value="RHAMNOSYLTRANSFERASE WBBL"/>
    <property type="match status" value="1"/>
</dbReference>
<name>A0A561VH75_9ACTN</name>
<proteinExistence type="predicted"/>
<dbReference type="Proteomes" id="UP000319927">
    <property type="component" value="Unassembled WGS sequence"/>
</dbReference>
<dbReference type="GO" id="GO:0016740">
    <property type="term" value="F:transferase activity"/>
    <property type="evidence" value="ECO:0007669"/>
    <property type="project" value="UniProtKB-KW"/>
</dbReference>
<dbReference type="InterPro" id="IPR029044">
    <property type="entry name" value="Nucleotide-diphossugar_trans"/>
</dbReference>
<dbReference type="PANTHER" id="PTHR43179">
    <property type="entry name" value="RHAMNOSYLTRANSFERASE WBBL"/>
    <property type="match status" value="1"/>
</dbReference>